<dbReference type="AlphaFoldDB" id="A0A0V0GZ78"/>
<proteinExistence type="predicted"/>
<dbReference type="EMBL" id="GEDG01028413">
    <property type="protein sequence ID" value="JAP13194.1"/>
    <property type="molecule type" value="Transcribed_RNA"/>
</dbReference>
<organism evidence="2">
    <name type="scientific">Solanum chacoense</name>
    <name type="common">Chaco potato</name>
    <dbReference type="NCBI Taxonomy" id="4108"/>
    <lineage>
        <taxon>Eukaryota</taxon>
        <taxon>Viridiplantae</taxon>
        <taxon>Streptophyta</taxon>
        <taxon>Embryophyta</taxon>
        <taxon>Tracheophyta</taxon>
        <taxon>Spermatophyta</taxon>
        <taxon>Magnoliopsida</taxon>
        <taxon>eudicotyledons</taxon>
        <taxon>Gunneridae</taxon>
        <taxon>Pentapetalae</taxon>
        <taxon>asterids</taxon>
        <taxon>lamiids</taxon>
        <taxon>Solanales</taxon>
        <taxon>Solanaceae</taxon>
        <taxon>Solanoideae</taxon>
        <taxon>Solaneae</taxon>
        <taxon>Solanum</taxon>
    </lineage>
</organism>
<feature type="transmembrane region" description="Helical" evidence="1">
    <location>
        <begin position="21"/>
        <end position="44"/>
    </location>
</feature>
<name>A0A0V0GZ78_SOLCH</name>
<evidence type="ECO:0000256" key="1">
    <source>
        <dbReference type="SAM" id="Phobius"/>
    </source>
</evidence>
<keyword evidence="1" id="KW-1133">Transmembrane helix</keyword>
<feature type="non-terminal residue" evidence="2">
    <location>
        <position position="1"/>
    </location>
</feature>
<protein>
    <submittedName>
        <fullName evidence="2">Putative ovule protein</fullName>
    </submittedName>
</protein>
<keyword evidence="1" id="KW-0472">Membrane</keyword>
<sequence>GGSALGHRYHYIKHILVRERYSVPSASVCIYGLGGYLFILFLWIDCLKKCYYLLGYYMITESLVTGIELQTLINKEKLKFQTSCHEEILFLIVG</sequence>
<reference evidence="2" key="1">
    <citation type="submission" date="2015-12" db="EMBL/GenBank/DDBJ databases">
        <title>Gene expression during late stages of embryo sac development: a critical building block for successful pollen-pistil interactions.</title>
        <authorList>
            <person name="Liu Y."/>
            <person name="Joly V."/>
            <person name="Sabar M."/>
            <person name="Matton D.P."/>
        </authorList>
    </citation>
    <scope>NUCLEOTIDE SEQUENCE</scope>
</reference>
<accession>A0A0V0GZ78</accession>
<keyword evidence="1" id="KW-0812">Transmembrane</keyword>
<evidence type="ECO:0000313" key="2">
    <source>
        <dbReference type="EMBL" id="JAP13194.1"/>
    </source>
</evidence>